<evidence type="ECO:0000313" key="3">
    <source>
        <dbReference type="EMBL" id="EQD59214.1"/>
    </source>
</evidence>
<feature type="transmembrane region" description="Helical" evidence="1">
    <location>
        <begin position="7"/>
        <end position="25"/>
    </location>
</feature>
<organism evidence="3">
    <name type="scientific">mine drainage metagenome</name>
    <dbReference type="NCBI Taxonomy" id="410659"/>
    <lineage>
        <taxon>unclassified sequences</taxon>
        <taxon>metagenomes</taxon>
        <taxon>ecological metagenomes</taxon>
    </lineage>
</organism>
<feature type="domain" description="DUF4382" evidence="2">
    <location>
        <begin position="43"/>
        <end position="140"/>
    </location>
</feature>
<dbReference type="InterPro" id="IPR025491">
    <property type="entry name" value="DUF4382"/>
</dbReference>
<evidence type="ECO:0000256" key="1">
    <source>
        <dbReference type="SAM" id="Phobius"/>
    </source>
</evidence>
<reference evidence="3" key="2">
    <citation type="journal article" date="2014" name="ISME J.">
        <title>Microbial stratification in low pH oxic and suboxic macroscopic growths along an acid mine drainage.</title>
        <authorList>
            <person name="Mendez-Garcia C."/>
            <person name="Mesa V."/>
            <person name="Sprenger R.R."/>
            <person name="Richter M."/>
            <person name="Diez M.S."/>
            <person name="Solano J."/>
            <person name="Bargiela R."/>
            <person name="Golyshina O.V."/>
            <person name="Manteca A."/>
            <person name="Ramos J.L."/>
            <person name="Gallego J.R."/>
            <person name="Llorente I."/>
            <person name="Martins Dos Santos V.A."/>
            <person name="Jensen O.N."/>
            <person name="Pelaez A.I."/>
            <person name="Sanchez J."/>
            <person name="Ferrer M."/>
        </authorList>
    </citation>
    <scope>NUCLEOTIDE SEQUENCE</scope>
</reference>
<protein>
    <recommendedName>
        <fullName evidence="2">DUF4382 domain-containing protein</fullName>
    </recommendedName>
</protein>
<dbReference type="AlphaFoldDB" id="T1C1Q6"/>
<evidence type="ECO:0000259" key="2">
    <source>
        <dbReference type="Pfam" id="PF14321"/>
    </source>
</evidence>
<reference evidence="3" key="1">
    <citation type="submission" date="2013-08" db="EMBL/GenBank/DDBJ databases">
        <authorList>
            <person name="Mendez C."/>
            <person name="Richter M."/>
            <person name="Ferrer M."/>
            <person name="Sanchez J."/>
        </authorList>
    </citation>
    <scope>NUCLEOTIDE SEQUENCE</scope>
</reference>
<sequence length="501" mass="53197">MNRGLTYIIGIIIVIAIVVIAYKALAPSVSAPITVVPSAANNTVMVQLTDPPAVPNGTQALMLYYSNIELHNAGKSNSTGFISLNASGSVNLMSLTNLTQTIGVGKVNKSANFDLLRLNISSATITIDNTTYNVSVPNNRLLVRLSSLMNTTSPTAIVDFYPSVLQIYASNQTIFVLVPSLKGVVIRGLPLNSTQAHVGVKARIENSARAEMDRLRPNITITNSILDVHNTSVGFTVTVKDNSNSSVTMKDIMLSGYMRWLGPIAMPIIRGMPTSVDTSGNGIRANTKSNTSVDTESNGTSANTVIEGNASSGFNLGSLGSLLGSMNINGINLSNMSGMLSDLGDMLSEHGMNISDMHGFNFGIGNLSNSTLKHLGEILNSRMNASVLEDMHNLNISNVSVRDMLREVNNFSNNYHNVLNFVVMSNGTLSLPFNSAEFEDGQSRGQNGYNISAGSSVTFSFNGTVGFGNSPFHVLPLVNQTYSIRAIGEDGARASANVTAG</sequence>
<accession>T1C1Q6</accession>
<dbReference type="Pfam" id="PF14321">
    <property type="entry name" value="DUF4382"/>
    <property type="match status" value="1"/>
</dbReference>
<keyword evidence="1" id="KW-0472">Membrane</keyword>
<gene>
    <name evidence="3" type="ORF">B2A_04068</name>
</gene>
<keyword evidence="1" id="KW-0812">Transmembrane</keyword>
<comment type="caution">
    <text evidence="3">The sequence shown here is derived from an EMBL/GenBank/DDBJ whole genome shotgun (WGS) entry which is preliminary data.</text>
</comment>
<name>T1C1Q6_9ZZZZ</name>
<proteinExistence type="predicted"/>
<keyword evidence="1" id="KW-1133">Transmembrane helix</keyword>
<dbReference type="EMBL" id="AUZZ01002720">
    <property type="protein sequence ID" value="EQD59214.1"/>
    <property type="molecule type" value="Genomic_DNA"/>
</dbReference>